<dbReference type="Gene3D" id="3.40.50.1360">
    <property type="match status" value="1"/>
</dbReference>
<dbReference type="SMART" id="SM00420">
    <property type="entry name" value="HTH_DEOR"/>
    <property type="match status" value="1"/>
</dbReference>
<dbReference type="InterPro" id="IPR001034">
    <property type="entry name" value="DeoR_HTH"/>
</dbReference>
<keyword evidence="3" id="KW-0805">Transcription regulation</keyword>
<dbReference type="EMBL" id="JBFNQN010000017">
    <property type="protein sequence ID" value="MEW9267424.1"/>
    <property type="molecule type" value="Genomic_DNA"/>
</dbReference>
<evidence type="ECO:0000313" key="8">
    <source>
        <dbReference type="EMBL" id="MEW9267424.1"/>
    </source>
</evidence>
<comment type="caution">
    <text evidence="8">The sequence shown here is derived from an EMBL/GenBank/DDBJ whole genome shotgun (WGS) entry which is preliminary data.</text>
</comment>
<dbReference type="InterPro" id="IPR036388">
    <property type="entry name" value="WH-like_DNA-bd_sf"/>
</dbReference>
<dbReference type="SUPFAM" id="SSF100950">
    <property type="entry name" value="NagB/RpiA/CoA transferase-like"/>
    <property type="match status" value="1"/>
</dbReference>
<gene>
    <name evidence="8" type="ORF">AB1207_21985</name>
</gene>
<reference evidence="8 9" key="1">
    <citation type="submission" date="2024-07" db="EMBL/GenBank/DDBJ databases">
        <authorList>
            <person name="Thanompreechachai J."/>
            <person name="Duangmal K."/>
        </authorList>
    </citation>
    <scope>NUCLEOTIDE SEQUENCE [LARGE SCALE GENOMIC DNA]</scope>
    <source>
        <strain evidence="8 9">KCTC 19886</strain>
    </source>
</reference>
<dbReference type="GO" id="GO:0003677">
    <property type="term" value="F:DNA binding"/>
    <property type="evidence" value="ECO:0007669"/>
    <property type="project" value="UniProtKB-KW"/>
</dbReference>
<evidence type="ECO:0000256" key="6">
    <source>
        <dbReference type="ARBA" id="ARBA00024937"/>
    </source>
</evidence>
<dbReference type="InterPro" id="IPR014036">
    <property type="entry name" value="DeoR-like_C"/>
</dbReference>
<keyword evidence="9" id="KW-1185">Reference proteome</keyword>
<comment type="function">
    <text evidence="6">Repressor of the lactose catabolism operon. Galactose-6-phosphate is the inducer.</text>
</comment>
<evidence type="ECO:0000256" key="2">
    <source>
        <dbReference type="ARBA" id="ARBA00022491"/>
    </source>
</evidence>
<evidence type="ECO:0000256" key="3">
    <source>
        <dbReference type="ARBA" id="ARBA00023015"/>
    </source>
</evidence>
<organism evidence="8 9">
    <name type="scientific">Kineococcus endophyticus</name>
    <dbReference type="NCBI Taxonomy" id="1181883"/>
    <lineage>
        <taxon>Bacteria</taxon>
        <taxon>Bacillati</taxon>
        <taxon>Actinomycetota</taxon>
        <taxon>Actinomycetes</taxon>
        <taxon>Kineosporiales</taxon>
        <taxon>Kineosporiaceae</taxon>
        <taxon>Kineococcus</taxon>
    </lineage>
</organism>
<keyword evidence="5" id="KW-0804">Transcription</keyword>
<name>A0ABV3PCQ4_9ACTN</name>
<dbReference type="PANTHER" id="PTHR30363:SF4">
    <property type="entry name" value="GLYCEROL-3-PHOSPHATE REGULON REPRESSOR"/>
    <property type="match status" value="1"/>
</dbReference>
<evidence type="ECO:0000256" key="1">
    <source>
        <dbReference type="ARBA" id="ARBA00021390"/>
    </source>
</evidence>
<keyword evidence="4 8" id="KW-0238">DNA-binding</keyword>
<evidence type="ECO:0000313" key="9">
    <source>
        <dbReference type="Proteomes" id="UP001555826"/>
    </source>
</evidence>
<dbReference type="PROSITE" id="PS51000">
    <property type="entry name" value="HTH_DEOR_2"/>
    <property type="match status" value="1"/>
</dbReference>
<sequence length="265" mass="28285">MFTTERRERVLAQLRHDGRVEVPALARELDVSEDTVRRDLRALAAAGHLQKTHGGAVTLDPARMSWSTREHVSVEAKRAIGAAAAQLVRPDQTIVLDAGSTVLSLAHALLIARQVRPLTVVTNSLDVAVALDPDPDVTVHVTGGEWDRHSRFLIGPAAVAGVNRYRADWAFLGTCALDPEAGATSVDARDAAVKTAMADSAQQVAVLADRTKLNTTSTHRVLAPGAIDVLVTDVADVAQQWRAHPTSVVVVDPSGNQADDHRPVV</sequence>
<dbReference type="Pfam" id="PF08220">
    <property type="entry name" value="HTH_DeoR"/>
    <property type="match status" value="1"/>
</dbReference>
<evidence type="ECO:0000259" key="7">
    <source>
        <dbReference type="PROSITE" id="PS51000"/>
    </source>
</evidence>
<dbReference type="SMART" id="SM01134">
    <property type="entry name" value="DeoRC"/>
    <property type="match status" value="1"/>
</dbReference>
<accession>A0ABV3PCQ4</accession>
<keyword evidence="2" id="KW-0678">Repressor</keyword>
<dbReference type="PANTHER" id="PTHR30363">
    <property type="entry name" value="HTH-TYPE TRANSCRIPTIONAL REGULATOR SRLR-RELATED"/>
    <property type="match status" value="1"/>
</dbReference>
<dbReference type="Pfam" id="PF00455">
    <property type="entry name" value="DeoRC"/>
    <property type="match status" value="1"/>
</dbReference>
<evidence type="ECO:0000256" key="5">
    <source>
        <dbReference type="ARBA" id="ARBA00023163"/>
    </source>
</evidence>
<dbReference type="InterPro" id="IPR037171">
    <property type="entry name" value="NagB/RpiA_transferase-like"/>
</dbReference>
<dbReference type="RefSeq" id="WP_367640745.1">
    <property type="nucleotide sequence ID" value="NZ_JBFNQN010000017.1"/>
</dbReference>
<evidence type="ECO:0000256" key="4">
    <source>
        <dbReference type="ARBA" id="ARBA00023125"/>
    </source>
</evidence>
<dbReference type="Gene3D" id="1.10.10.10">
    <property type="entry name" value="Winged helix-like DNA-binding domain superfamily/Winged helix DNA-binding domain"/>
    <property type="match status" value="1"/>
</dbReference>
<feature type="domain" description="HTH deoR-type" evidence="7">
    <location>
        <begin position="3"/>
        <end position="58"/>
    </location>
</feature>
<protein>
    <recommendedName>
        <fullName evidence="1">Lactose phosphotransferase system repressor</fullName>
    </recommendedName>
</protein>
<dbReference type="InterPro" id="IPR050313">
    <property type="entry name" value="Carb_Metab_HTH_regulators"/>
</dbReference>
<dbReference type="PROSITE" id="PS00894">
    <property type="entry name" value="HTH_DEOR_1"/>
    <property type="match status" value="1"/>
</dbReference>
<proteinExistence type="predicted"/>
<dbReference type="InterPro" id="IPR018356">
    <property type="entry name" value="Tscrpt_reg_HTH_DeoR_CS"/>
</dbReference>
<dbReference type="SUPFAM" id="SSF46785">
    <property type="entry name" value="Winged helix' DNA-binding domain"/>
    <property type="match status" value="1"/>
</dbReference>
<dbReference type="Proteomes" id="UP001555826">
    <property type="component" value="Unassembled WGS sequence"/>
</dbReference>
<dbReference type="InterPro" id="IPR036390">
    <property type="entry name" value="WH_DNA-bd_sf"/>
</dbReference>
<dbReference type="PRINTS" id="PR00037">
    <property type="entry name" value="HTHLACR"/>
</dbReference>